<evidence type="ECO:0000313" key="2">
    <source>
        <dbReference type="Proteomes" id="UP000826234"/>
    </source>
</evidence>
<sequence length="96" mass="10520">MNSVATWRLPRAVVDRGLAGGSPLAGLILPTATAAEVESGAEGLYVVVERCLLCSNTLRHLTCAKCVRRGDLVFFDGRDSEWWVTQRERAVSGFPW</sequence>
<dbReference type="Proteomes" id="UP000826234">
    <property type="component" value="Unassembled WGS sequence"/>
</dbReference>
<name>A0ABQ7SSF7_PHRPL</name>
<proteinExistence type="predicted"/>
<keyword evidence="2" id="KW-1185">Reference proteome</keyword>
<gene>
    <name evidence="1" type="ORF">JD844_020370</name>
</gene>
<organism evidence="1 2">
    <name type="scientific">Phrynosoma platyrhinos</name>
    <name type="common">Desert horned lizard</name>
    <dbReference type="NCBI Taxonomy" id="52577"/>
    <lineage>
        <taxon>Eukaryota</taxon>
        <taxon>Metazoa</taxon>
        <taxon>Chordata</taxon>
        <taxon>Craniata</taxon>
        <taxon>Vertebrata</taxon>
        <taxon>Euteleostomi</taxon>
        <taxon>Lepidosauria</taxon>
        <taxon>Squamata</taxon>
        <taxon>Bifurcata</taxon>
        <taxon>Unidentata</taxon>
        <taxon>Episquamata</taxon>
        <taxon>Toxicofera</taxon>
        <taxon>Iguania</taxon>
        <taxon>Phrynosomatidae</taxon>
        <taxon>Phrynosomatinae</taxon>
        <taxon>Phrynosoma</taxon>
    </lineage>
</organism>
<evidence type="ECO:0000313" key="1">
    <source>
        <dbReference type="EMBL" id="KAH0620263.1"/>
    </source>
</evidence>
<protein>
    <submittedName>
        <fullName evidence="1">Uncharacterized protein</fullName>
    </submittedName>
</protein>
<dbReference type="EMBL" id="JAIPUX010003289">
    <property type="protein sequence ID" value="KAH0620263.1"/>
    <property type="molecule type" value="Genomic_DNA"/>
</dbReference>
<comment type="caution">
    <text evidence="1">The sequence shown here is derived from an EMBL/GenBank/DDBJ whole genome shotgun (WGS) entry which is preliminary data.</text>
</comment>
<reference evidence="1 2" key="1">
    <citation type="journal article" date="2022" name="Gigascience">
        <title>A chromosome-level genome assembly and annotation of the desert horned lizard, Phrynosoma platyrhinos, provides insight into chromosomal rearrangements among reptiles.</title>
        <authorList>
            <person name="Koochekian N."/>
            <person name="Ascanio A."/>
            <person name="Farleigh K."/>
            <person name="Card D.C."/>
            <person name="Schield D.R."/>
            <person name="Castoe T.A."/>
            <person name="Jezkova T."/>
        </authorList>
    </citation>
    <scope>NUCLEOTIDE SEQUENCE [LARGE SCALE GENOMIC DNA]</scope>
    <source>
        <strain evidence="1">NK-2021</strain>
    </source>
</reference>
<accession>A0ABQ7SSF7</accession>